<keyword evidence="2" id="KW-1133">Transmembrane helix</keyword>
<reference evidence="3 4" key="1">
    <citation type="submission" date="2019-10" db="EMBL/GenBank/DDBJ databases">
        <authorList>
            <person name="Palmer J.M."/>
        </authorList>
    </citation>
    <scope>NUCLEOTIDE SEQUENCE [LARGE SCALE GENOMIC DNA]</scope>
    <source>
        <strain evidence="3 4">TWF718</strain>
    </source>
</reference>
<protein>
    <submittedName>
        <fullName evidence="3">Uncharacterized protein</fullName>
    </submittedName>
</protein>
<comment type="caution">
    <text evidence="3">The sequence shown here is derived from an EMBL/GenBank/DDBJ whole genome shotgun (WGS) entry which is preliminary data.</text>
</comment>
<evidence type="ECO:0000256" key="1">
    <source>
        <dbReference type="SAM" id="MobiDB-lite"/>
    </source>
</evidence>
<feature type="compositionally biased region" description="Basic and acidic residues" evidence="1">
    <location>
        <begin position="528"/>
        <end position="539"/>
    </location>
</feature>
<evidence type="ECO:0000256" key="2">
    <source>
        <dbReference type="SAM" id="Phobius"/>
    </source>
</evidence>
<proteinExistence type="predicted"/>
<keyword evidence="2" id="KW-0472">Membrane</keyword>
<evidence type="ECO:0000313" key="4">
    <source>
        <dbReference type="Proteomes" id="UP001313282"/>
    </source>
</evidence>
<keyword evidence="4" id="KW-1185">Reference proteome</keyword>
<sequence length="643" mass="71804">MKGDILNTDPTRSSWVHIFLAVAFCILFLYPTPIDGFAYLVRSSNERSKVNSGIIESELCHHRIEPKGGGASITQFGVVNWKQSFQAKAIVFFTSATCVDNTAVVMIRLLNERTGVQYVDMSGPNIPPNIHGYRALNLDKDLGPNVPLSRRHIYEEAARMVPGSMYVPRLPNDPTQSSYCLGSIVVPPWNNRYNLSSDDPTQWDVYKQAMQMLRVTFGEFRRNPPVVKNLLGIEPVELDPLPVDEDPTRDVQRRINQFYNEMDINPEDFPQFGSIGVEECVILAAGQGVPEMKDFLVDPEIAQVPAEIVAGPGDPDSFENADIEPTITKKQKPSAQEPVLDPDFDLRYVNTNSAPYLPAGGLSTEGPGTQPPFQMPKYQQFNPFPSNKYLPVSQSQPQNYFQYPSQHQYLFNPQAQLQYSTQLNLQYPTQHQFQAAWQGQFQDQMGLNTQQQSYPQLVPKSANIQNRGGNSEVKLAEIAEIVSRYSFYRKGAEVRPLGPAPSGRGGREPEAGAQKKPKKVAAPKKPKKVAEQKKPEKAPPAKVVRIWEGQSSQTTGVENDPTGRRGLPMTQNQVENPPSYLSGLDSQELNPLPFDENLVQDDPLIIPSTDGGGGQQQEKLNIDFESLGDLFGQQYKDNPPRRF</sequence>
<feature type="region of interest" description="Disordered" evidence="1">
    <location>
        <begin position="493"/>
        <end position="643"/>
    </location>
</feature>
<dbReference type="EMBL" id="JAVHNR010000001">
    <property type="protein sequence ID" value="KAK6355834.1"/>
    <property type="molecule type" value="Genomic_DNA"/>
</dbReference>
<gene>
    <name evidence="3" type="ORF">TWF718_000215</name>
</gene>
<organism evidence="3 4">
    <name type="scientific">Orbilia javanica</name>
    <dbReference type="NCBI Taxonomy" id="47235"/>
    <lineage>
        <taxon>Eukaryota</taxon>
        <taxon>Fungi</taxon>
        <taxon>Dikarya</taxon>
        <taxon>Ascomycota</taxon>
        <taxon>Pezizomycotina</taxon>
        <taxon>Orbiliomycetes</taxon>
        <taxon>Orbiliales</taxon>
        <taxon>Orbiliaceae</taxon>
        <taxon>Orbilia</taxon>
    </lineage>
</organism>
<feature type="compositionally biased region" description="Basic residues" evidence="1">
    <location>
        <begin position="515"/>
        <end position="527"/>
    </location>
</feature>
<name>A0AAN8NEJ1_9PEZI</name>
<dbReference type="AlphaFoldDB" id="A0AAN8NEJ1"/>
<evidence type="ECO:0000313" key="3">
    <source>
        <dbReference type="EMBL" id="KAK6355834.1"/>
    </source>
</evidence>
<feature type="transmembrane region" description="Helical" evidence="2">
    <location>
        <begin position="15"/>
        <end position="41"/>
    </location>
</feature>
<keyword evidence="2" id="KW-0812">Transmembrane</keyword>
<dbReference type="Proteomes" id="UP001313282">
    <property type="component" value="Unassembled WGS sequence"/>
</dbReference>
<accession>A0AAN8NEJ1</accession>